<sequence length="153" mass="17518">MDSYDSTIDPQEVFTEMNNNGTMNYLKTKEINLTLQTLLKFKPKLINNTFLLTDANSFRKDQYMLSHEAILAYLKQKGLKLTLNSITAEYPDKYPLIPKKSMIPIKLKIQENVDPIKELIKNRIKPSKAKFKPQPVQTPTNVSDSDPGLDLSD</sequence>
<name>A2G1X0_TRIV3</name>
<dbReference type="EMBL" id="DS114259">
    <property type="protein sequence ID" value="EAX88849.1"/>
    <property type="molecule type" value="Genomic_DNA"/>
</dbReference>
<reference evidence="2" key="1">
    <citation type="submission" date="2006-10" db="EMBL/GenBank/DDBJ databases">
        <authorList>
            <person name="Amadeo P."/>
            <person name="Zhao Q."/>
            <person name="Wortman J."/>
            <person name="Fraser-Liggett C."/>
            <person name="Carlton J."/>
        </authorList>
    </citation>
    <scope>NUCLEOTIDE SEQUENCE</scope>
    <source>
        <strain evidence="2">G3</strain>
    </source>
</reference>
<feature type="region of interest" description="Disordered" evidence="1">
    <location>
        <begin position="125"/>
        <end position="153"/>
    </location>
</feature>
<dbReference type="AlphaFoldDB" id="A2G1X0"/>
<dbReference type="KEGG" id="tva:4746512"/>
<accession>A2G1X0</accession>
<dbReference type="VEuPathDB" id="TrichDB:TVAGG3_0478550"/>
<feature type="compositionally biased region" description="Polar residues" evidence="1">
    <location>
        <begin position="135"/>
        <end position="144"/>
    </location>
</feature>
<dbReference type="InParanoid" id="A2G1X0"/>
<dbReference type="RefSeq" id="XP_001301779.1">
    <property type="nucleotide sequence ID" value="XM_001301778.1"/>
</dbReference>
<dbReference type="VEuPathDB" id="TrichDB:TVAG_049030"/>
<proteinExistence type="predicted"/>
<organism evidence="2 3">
    <name type="scientific">Trichomonas vaginalis (strain ATCC PRA-98 / G3)</name>
    <dbReference type="NCBI Taxonomy" id="412133"/>
    <lineage>
        <taxon>Eukaryota</taxon>
        <taxon>Metamonada</taxon>
        <taxon>Parabasalia</taxon>
        <taxon>Trichomonadida</taxon>
        <taxon>Trichomonadidae</taxon>
        <taxon>Trichomonas</taxon>
    </lineage>
</organism>
<evidence type="ECO:0000313" key="2">
    <source>
        <dbReference type="EMBL" id="EAX88849.1"/>
    </source>
</evidence>
<dbReference type="Proteomes" id="UP000001542">
    <property type="component" value="Unassembled WGS sequence"/>
</dbReference>
<gene>
    <name evidence="2" type="ORF">TVAG_049030</name>
</gene>
<keyword evidence="3" id="KW-1185">Reference proteome</keyword>
<reference evidence="2" key="2">
    <citation type="journal article" date="2007" name="Science">
        <title>Draft genome sequence of the sexually transmitted pathogen Trichomonas vaginalis.</title>
        <authorList>
            <person name="Carlton J.M."/>
            <person name="Hirt R.P."/>
            <person name="Silva J.C."/>
            <person name="Delcher A.L."/>
            <person name="Schatz M."/>
            <person name="Zhao Q."/>
            <person name="Wortman J.R."/>
            <person name="Bidwell S.L."/>
            <person name="Alsmark U.C.M."/>
            <person name="Besteiro S."/>
            <person name="Sicheritz-Ponten T."/>
            <person name="Noel C.J."/>
            <person name="Dacks J.B."/>
            <person name="Foster P.G."/>
            <person name="Simillion C."/>
            <person name="Van de Peer Y."/>
            <person name="Miranda-Saavedra D."/>
            <person name="Barton G.J."/>
            <person name="Westrop G.D."/>
            <person name="Mueller S."/>
            <person name="Dessi D."/>
            <person name="Fiori P.L."/>
            <person name="Ren Q."/>
            <person name="Paulsen I."/>
            <person name="Zhang H."/>
            <person name="Bastida-Corcuera F.D."/>
            <person name="Simoes-Barbosa A."/>
            <person name="Brown M.T."/>
            <person name="Hayes R.D."/>
            <person name="Mukherjee M."/>
            <person name="Okumura C.Y."/>
            <person name="Schneider R."/>
            <person name="Smith A.J."/>
            <person name="Vanacova S."/>
            <person name="Villalvazo M."/>
            <person name="Haas B.J."/>
            <person name="Pertea M."/>
            <person name="Feldblyum T.V."/>
            <person name="Utterback T.R."/>
            <person name="Shu C.L."/>
            <person name="Osoegawa K."/>
            <person name="de Jong P.J."/>
            <person name="Hrdy I."/>
            <person name="Horvathova L."/>
            <person name="Zubacova Z."/>
            <person name="Dolezal P."/>
            <person name="Malik S.B."/>
            <person name="Logsdon J.M. Jr."/>
            <person name="Henze K."/>
            <person name="Gupta A."/>
            <person name="Wang C.C."/>
            <person name="Dunne R.L."/>
            <person name="Upcroft J.A."/>
            <person name="Upcroft P."/>
            <person name="White O."/>
            <person name="Salzberg S.L."/>
            <person name="Tang P."/>
            <person name="Chiu C.-H."/>
            <person name="Lee Y.-S."/>
            <person name="Embley T.M."/>
            <person name="Coombs G.H."/>
            <person name="Mottram J.C."/>
            <person name="Tachezy J."/>
            <person name="Fraser-Liggett C.M."/>
            <person name="Johnson P.J."/>
        </authorList>
    </citation>
    <scope>NUCLEOTIDE SEQUENCE [LARGE SCALE GENOMIC DNA]</scope>
    <source>
        <strain evidence="2">G3</strain>
    </source>
</reference>
<evidence type="ECO:0000256" key="1">
    <source>
        <dbReference type="SAM" id="MobiDB-lite"/>
    </source>
</evidence>
<evidence type="ECO:0000313" key="3">
    <source>
        <dbReference type="Proteomes" id="UP000001542"/>
    </source>
</evidence>
<protein>
    <submittedName>
        <fullName evidence="2">Uncharacterized protein</fullName>
    </submittedName>
</protein>